<evidence type="ECO:0000313" key="3">
    <source>
        <dbReference type="Proteomes" id="UP000467841"/>
    </source>
</evidence>
<evidence type="ECO:0008006" key="4">
    <source>
        <dbReference type="Google" id="ProtNLM"/>
    </source>
</evidence>
<dbReference type="PANTHER" id="PTHR33390:SF1">
    <property type="entry name" value="STRESS UP-REGULATED NOD 19 PROTEIN"/>
    <property type="match status" value="1"/>
</dbReference>
<dbReference type="InterPro" id="IPR011692">
    <property type="entry name" value="Stress_up-reg_Nod19"/>
</dbReference>
<sequence>MARYRGRSLISSFALVLIALAISPSHGFLGTEKKIKSAVFLSPKLVMNPGSVTNSYFFDMDFPRGHFGYKSFNAEVVDESGNSVPLHETYIHHWAVVPYYVRKGFKISQRDMEAQDPDYYVPVDNAGLCKNELRHFTGQGSETRKTSTYVPDPYAIEIDNPEERPDGFELQWFLNIHAIDTRGVWTKQDARSAGVICITSVIPVKAYILDVTDSWERKEGSTGDSQEHDCHVEYDVNRATNGDGCVDVKKKSLMMPFSGYIVYGELTSTLVVSALLCPER</sequence>
<reference evidence="2" key="1">
    <citation type="submission" date="2020-01" db="EMBL/GenBank/DDBJ databases">
        <authorList>
            <person name="Mishra B."/>
        </authorList>
    </citation>
    <scope>NUCLEOTIDE SEQUENCE [LARGE SCALE GENOMIC DNA]</scope>
</reference>
<comment type="caution">
    <text evidence="2">The sequence shown here is derived from an EMBL/GenBank/DDBJ whole genome shotgun (WGS) entry which is preliminary data.</text>
</comment>
<name>A0A6D2JT08_9BRAS</name>
<keyword evidence="1" id="KW-0732">Signal</keyword>
<dbReference type="OrthoDB" id="1923469at2759"/>
<evidence type="ECO:0000313" key="2">
    <source>
        <dbReference type="EMBL" id="CAA7042936.1"/>
    </source>
</evidence>
<feature type="chain" id="PRO_5025563086" description="Neprosin domain-containing protein" evidence="1">
    <location>
        <begin position="28"/>
        <end position="280"/>
    </location>
</feature>
<dbReference type="PANTHER" id="PTHR33390">
    <property type="entry name" value="STRESS UP-REGULATED NOD 19 PROTEIN"/>
    <property type="match status" value="1"/>
</dbReference>
<organism evidence="2 3">
    <name type="scientific">Microthlaspi erraticum</name>
    <dbReference type="NCBI Taxonomy" id="1685480"/>
    <lineage>
        <taxon>Eukaryota</taxon>
        <taxon>Viridiplantae</taxon>
        <taxon>Streptophyta</taxon>
        <taxon>Embryophyta</taxon>
        <taxon>Tracheophyta</taxon>
        <taxon>Spermatophyta</taxon>
        <taxon>Magnoliopsida</taxon>
        <taxon>eudicotyledons</taxon>
        <taxon>Gunneridae</taxon>
        <taxon>Pentapetalae</taxon>
        <taxon>rosids</taxon>
        <taxon>malvids</taxon>
        <taxon>Brassicales</taxon>
        <taxon>Brassicaceae</taxon>
        <taxon>Coluteocarpeae</taxon>
        <taxon>Microthlaspi</taxon>
    </lineage>
</organism>
<proteinExistence type="predicted"/>
<evidence type="ECO:0000256" key="1">
    <source>
        <dbReference type="SAM" id="SignalP"/>
    </source>
</evidence>
<feature type="signal peptide" evidence="1">
    <location>
        <begin position="1"/>
        <end position="27"/>
    </location>
</feature>
<dbReference type="Proteomes" id="UP000467841">
    <property type="component" value="Unassembled WGS sequence"/>
</dbReference>
<dbReference type="EMBL" id="CACVBM020001274">
    <property type="protein sequence ID" value="CAA7042936.1"/>
    <property type="molecule type" value="Genomic_DNA"/>
</dbReference>
<gene>
    <name evidence="2" type="ORF">MERR_LOCUS30171</name>
</gene>
<dbReference type="Pfam" id="PF07712">
    <property type="entry name" value="SURNod19"/>
    <property type="match status" value="2"/>
</dbReference>
<dbReference type="AlphaFoldDB" id="A0A6D2JT08"/>
<protein>
    <recommendedName>
        <fullName evidence="4">Neprosin domain-containing protein</fullName>
    </recommendedName>
</protein>
<keyword evidence="3" id="KW-1185">Reference proteome</keyword>
<accession>A0A6D2JT08</accession>